<evidence type="ECO:0000313" key="11">
    <source>
        <dbReference type="Proteomes" id="UP001569963"/>
    </source>
</evidence>
<dbReference type="InterPro" id="IPR004638">
    <property type="entry name" value="EmrB-like"/>
</dbReference>
<feature type="domain" description="Major facilitator superfamily (MFS) profile" evidence="9">
    <location>
        <begin position="9"/>
        <end position="457"/>
    </location>
</feature>
<feature type="transmembrane region" description="Helical" evidence="8">
    <location>
        <begin position="194"/>
        <end position="213"/>
    </location>
</feature>
<keyword evidence="6 8" id="KW-0472">Membrane</keyword>
<evidence type="ECO:0000256" key="1">
    <source>
        <dbReference type="ARBA" id="ARBA00004651"/>
    </source>
</evidence>
<feature type="region of interest" description="Disordered" evidence="7">
    <location>
        <begin position="502"/>
        <end position="777"/>
    </location>
</feature>
<evidence type="ECO:0000256" key="8">
    <source>
        <dbReference type="SAM" id="Phobius"/>
    </source>
</evidence>
<keyword evidence="2" id="KW-0813">Transport</keyword>
<feature type="compositionally biased region" description="Pro residues" evidence="7">
    <location>
        <begin position="642"/>
        <end position="661"/>
    </location>
</feature>
<feature type="transmembrane region" description="Helical" evidence="8">
    <location>
        <begin position="74"/>
        <end position="94"/>
    </location>
</feature>
<feature type="transmembrane region" description="Helical" evidence="8">
    <location>
        <begin position="435"/>
        <end position="453"/>
    </location>
</feature>
<evidence type="ECO:0000256" key="3">
    <source>
        <dbReference type="ARBA" id="ARBA00022475"/>
    </source>
</evidence>
<evidence type="ECO:0000256" key="2">
    <source>
        <dbReference type="ARBA" id="ARBA00022448"/>
    </source>
</evidence>
<dbReference type="EMBL" id="JAXCEI010000009">
    <property type="protein sequence ID" value="MFA1541517.1"/>
    <property type="molecule type" value="Genomic_DNA"/>
</dbReference>
<feature type="transmembrane region" description="Helical" evidence="8">
    <location>
        <begin position="328"/>
        <end position="346"/>
    </location>
</feature>
<feature type="transmembrane region" description="Helical" evidence="8">
    <location>
        <begin position="302"/>
        <end position="321"/>
    </location>
</feature>
<feature type="transmembrane region" description="Helical" evidence="8">
    <location>
        <begin position="161"/>
        <end position="182"/>
    </location>
</feature>
<reference evidence="10 11" key="1">
    <citation type="submission" date="2023-11" db="EMBL/GenBank/DDBJ databases">
        <title>Actinomadura monticuli sp. nov., isolated from volcanic ash.</title>
        <authorList>
            <person name="Lee S.D."/>
            <person name="Yang H."/>
            <person name="Kim I.S."/>
        </authorList>
    </citation>
    <scope>NUCLEOTIDE SEQUENCE [LARGE SCALE GENOMIC DNA]</scope>
    <source>
        <strain evidence="10 11">DLS-62</strain>
    </source>
</reference>
<feature type="transmembrane region" description="Helical" evidence="8">
    <location>
        <begin position="259"/>
        <end position="282"/>
    </location>
</feature>
<feature type="compositionally biased region" description="Pro residues" evidence="7">
    <location>
        <begin position="617"/>
        <end position="635"/>
    </location>
</feature>
<dbReference type="PROSITE" id="PS50850">
    <property type="entry name" value="MFS"/>
    <property type="match status" value="1"/>
</dbReference>
<feature type="compositionally biased region" description="Pro residues" evidence="7">
    <location>
        <begin position="555"/>
        <end position="608"/>
    </location>
</feature>
<evidence type="ECO:0000256" key="5">
    <source>
        <dbReference type="ARBA" id="ARBA00022989"/>
    </source>
</evidence>
<dbReference type="InterPro" id="IPR020846">
    <property type="entry name" value="MFS_dom"/>
</dbReference>
<dbReference type="InterPro" id="IPR011701">
    <property type="entry name" value="MFS"/>
</dbReference>
<dbReference type="Proteomes" id="UP001569963">
    <property type="component" value="Unassembled WGS sequence"/>
</dbReference>
<feature type="transmembrane region" description="Helical" evidence="8">
    <location>
        <begin position="135"/>
        <end position="155"/>
    </location>
</feature>
<dbReference type="Gene3D" id="1.20.1250.20">
    <property type="entry name" value="MFS general substrate transporter like domains"/>
    <property type="match status" value="1"/>
</dbReference>
<keyword evidence="3" id="KW-1003">Cell membrane</keyword>
<feature type="region of interest" description="Disordered" evidence="7">
    <location>
        <begin position="458"/>
        <end position="485"/>
    </location>
</feature>
<accession>A0ABV4QEC7</accession>
<protein>
    <submittedName>
        <fullName evidence="10">DHA2 family efflux MFS transporter permease subunit</fullName>
    </submittedName>
</protein>
<evidence type="ECO:0000313" key="10">
    <source>
        <dbReference type="EMBL" id="MFA1541517.1"/>
    </source>
</evidence>
<evidence type="ECO:0000256" key="4">
    <source>
        <dbReference type="ARBA" id="ARBA00022692"/>
    </source>
</evidence>
<feature type="transmembrane region" description="Helical" evidence="8">
    <location>
        <begin position="358"/>
        <end position="377"/>
    </location>
</feature>
<dbReference type="Gene3D" id="1.20.1720.10">
    <property type="entry name" value="Multidrug resistance protein D"/>
    <property type="match status" value="1"/>
</dbReference>
<name>A0ABV4QEC7_9ACTN</name>
<gene>
    <name evidence="10" type="ORF">SM611_21530</name>
</gene>
<feature type="transmembrane region" description="Helical" evidence="8">
    <location>
        <begin position="398"/>
        <end position="415"/>
    </location>
</feature>
<comment type="caution">
    <text evidence="10">The sequence shown here is derived from an EMBL/GenBank/DDBJ whole genome shotgun (WGS) entry which is preliminary data.</text>
</comment>
<organism evidence="10 11">
    <name type="scientific">Actinomadura monticuli</name>
    <dbReference type="NCBI Taxonomy" id="3097367"/>
    <lineage>
        <taxon>Bacteria</taxon>
        <taxon>Bacillati</taxon>
        <taxon>Actinomycetota</taxon>
        <taxon>Actinomycetes</taxon>
        <taxon>Streptosporangiales</taxon>
        <taxon>Thermomonosporaceae</taxon>
        <taxon>Actinomadura</taxon>
    </lineage>
</organism>
<feature type="compositionally biased region" description="Basic and acidic residues" evidence="7">
    <location>
        <begin position="667"/>
        <end position="687"/>
    </location>
</feature>
<dbReference type="PANTHER" id="PTHR42718:SF46">
    <property type="entry name" value="BLR6921 PROTEIN"/>
    <property type="match status" value="1"/>
</dbReference>
<dbReference type="NCBIfam" id="TIGR00711">
    <property type="entry name" value="efflux_EmrB"/>
    <property type="match status" value="1"/>
</dbReference>
<dbReference type="CDD" id="cd17321">
    <property type="entry name" value="MFS_MMR_MDR_like"/>
    <property type="match status" value="1"/>
</dbReference>
<feature type="transmembrane region" description="Helical" evidence="8">
    <location>
        <begin position="225"/>
        <end position="247"/>
    </location>
</feature>
<sequence>MTRGRYRWALAVVAVSAFMTTMDNTVVFTALPTIMADLDMSSSAKDWVATGYILMFSCLMITGGRLTDVFGCRLTFTSGMVVFTAASAVCGLAQSSDVLILARIVQGAGAALALPATQVMVTVGRTDKQRSIGNIIFIGAASGATALGPTIGGIIVQHWHWGWIFLINIVPGILVILLGLFTLTGHGENKHSRIDLPGVLISATMLFAFIYALEVGNKHGWTDPSVLSVFALGLIALVCFIVVESWAPDPMIDLRFFRNRVFTGGLMSQMLYGIGFNGMMFYSQPFLQRFLGFSPPEAGLVMLPPAIAIIVLTPLAFLMATKVGPRPAIGFGMALMGLGMVLFSRLKVGDGYADLMPGVMLVGVGAALGMPLVMYVLKAVPEKRAGVASGVINVIREASGAFGIAIVGLLVHHVPDPAASAADLETFRAGTSSGLILGAILVLIGGLISGITLPSRRGWLGPKHGKTSPIVPDTPKFDPTATPRDPIPALVAPLATPVTVASGAPPDAPLPIPLTWEDDPMPDDAVPTPAPGPHWWTDNALPAPDASQDDDRPVPSTPWPAPPTAPPATTAPPPAAAPPPVAGPPPLTDPPPVGGPAPAQPPPVPAPATPWDDWPAPETPARPTTPIPALPPEPPSGQTTPHLPPPTGTPPPPVTDPPAAPAAPWEPDDKADKADLKPDDADERLVLDELAGTTTSWASDDAKDFEGPSVRASWNPADAEQDVLGENAAESGAQDGIEGADDEDGDRPAPPQGWYEPYVPEEEPAEDPQVTPRNDAW</sequence>
<evidence type="ECO:0000256" key="7">
    <source>
        <dbReference type="SAM" id="MobiDB-lite"/>
    </source>
</evidence>
<evidence type="ECO:0000259" key="9">
    <source>
        <dbReference type="PROSITE" id="PS50850"/>
    </source>
</evidence>
<keyword evidence="5 8" id="KW-1133">Transmembrane helix</keyword>
<dbReference type="SUPFAM" id="SSF103473">
    <property type="entry name" value="MFS general substrate transporter"/>
    <property type="match status" value="1"/>
</dbReference>
<proteinExistence type="predicted"/>
<dbReference type="PANTHER" id="PTHR42718">
    <property type="entry name" value="MAJOR FACILITATOR SUPERFAMILY MULTIDRUG TRANSPORTER MFSC"/>
    <property type="match status" value="1"/>
</dbReference>
<dbReference type="PRINTS" id="PR01036">
    <property type="entry name" value="TCRTETB"/>
</dbReference>
<keyword evidence="11" id="KW-1185">Reference proteome</keyword>
<feature type="transmembrane region" description="Helical" evidence="8">
    <location>
        <begin position="100"/>
        <end position="123"/>
    </location>
</feature>
<dbReference type="InterPro" id="IPR036259">
    <property type="entry name" value="MFS_trans_sf"/>
</dbReference>
<dbReference type="RefSeq" id="WP_371951674.1">
    <property type="nucleotide sequence ID" value="NZ_JAXCEI010000009.1"/>
</dbReference>
<dbReference type="Pfam" id="PF07690">
    <property type="entry name" value="MFS_1"/>
    <property type="match status" value="1"/>
</dbReference>
<keyword evidence="4 8" id="KW-0812">Transmembrane</keyword>
<comment type="subcellular location">
    <subcellularLocation>
        <location evidence="1">Cell membrane</location>
        <topology evidence="1">Multi-pass membrane protein</topology>
    </subcellularLocation>
</comment>
<feature type="transmembrane region" description="Helical" evidence="8">
    <location>
        <begin position="47"/>
        <end position="67"/>
    </location>
</feature>
<evidence type="ECO:0000256" key="6">
    <source>
        <dbReference type="ARBA" id="ARBA00023136"/>
    </source>
</evidence>